<dbReference type="EMBL" id="JAAOLE020000002">
    <property type="protein sequence ID" value="NVI50473.1"/>
    <property type="molecule type" value="Genomic_DNA"/>
</dbReference>
<evidence type="ECO:0000313" key="1">
    <source>
        <dbReference type="EMBL" id="NVI50473.1"/>
    </source>
</evidence>
<sequence>MPSPNRTQRVSYKAGAENAKYTQQQFLDVGDVAGHQVRSYEIHRTFPTNPPVVNGLKIKETWTRGVSDYVDNNGSGSIYTVYAVENGDKFFTRGTVLAHSAGPGKLSSTTVSYITSGTGALANIRGIARTTGHADPKAGVNESQVEIEYSIGK</sequence>
<organism evidence="1">
    <name type="scientific">Bradyrhizobium septentrionale</name>
    <dbReference type="NCBI Taxonomy" id="1404411"/>
    <lineage>
        <taxon>Bacteria</taxon>
        <taxon>Pseudomonadati</taxon>
        <taxon>Pseudomonadota</taxon>
        <taxon>Alphaproteobacteria</taxon>
        <taxon>Hyphomicrobiales</taxon>
        <taxon>Nitrobacteraceae</taxon>
        <taxon>Bradyrhizobium</taxon>
    </lineage>
</organism>
<name>A0A974A6M4_9BRAD</name>
<proteinExistence type="predicted"/>
<dbReference type="AlphaFoldDB" id="A0A974A6M4"/>
<reference evidence="1" key="1">
    <citation type="submission" date="2020-06" db="EMBL/GenBank/DDBJ databases">
        <title>Whole Genome Sequence of Bradyrhizobium sp. Strain 1S1.</title>
        <authorList>
            <person name="Bromfield E.S.P."/>
            <person name="Cloutier S."/>
        </authorList>
    </citation>
    <scope>NUCLEOTIDE SEQUENCE [LARGE SCALE GENOMIC DNA]</scope>
    <source>
        <strain evidence="1">1S1</strain>
    </source>
</reference>
<gene>
    <name evidence="1" type="ORF">HAP48_048385</name>
</gene>
<dbReference type="RefSeq" id="WP_166217309.1">
    <property type="nucleotide sequence ID" value="NZ_CP088284.1"/>
</dbReference>
<accession>A0A974A6M4</accession>
<protein>
    <submittedName>
        <fullName evidence="1">Uncharacterized protein</fullName>
    </submittedName>
</protein>
<comment type="caution">
    <text evidence="1">The sequence shown here is derived from an EMBL/GenBank/DDBJ whole genome shotgun (WGS) entry which is preliminary data.</text>
</comment>